<keyword evidence="2" id="KW-0808">Transferase</keyword>
<feature type="binding site" evidence="4">
    <location>
        <position position="151"/>
    </location>
    <ligand>
        <name>Zn(2+)</name>
        <dbReference type="ChEBI" id="CHEBI:29105"/>
    </ligand>
</feature>
<protein>
    <recommendedName>
        <fullName evidence="1">protein acetyllysine N-acetyltransferase</fullName>
        <ecNumber evidence="1">2.3.1.286</ecNumber>
    </recommendedName>
</protein>
<name>A0AB73T4N6_9FIRM</name>
<dbReference type="Pfam" id="PF02146">
    <property type="entry name" value="SIR2"/>
    <property type="match status" value="1"/>
</dbReference>
<dbReference type="GO" id="GO:0070403">
    <property type="term" value="F:NAD+ binding"/>
    <property type="evidence" value="ECO:0007669"/>
    <property type="project" value="InterPro"/>
</dbReference>
<comment type="caution">
    <text evidence="6">The sequence shown here is derived from an EMBL/GenBank/DDBJ whole genome shotgun (WGS) entry which is preliminary data.</text>
</comment>
<dbReference type="GO" id="GO:0017136">
    <property type="term" value="F:histone deacetylase activity, NAD-dependent"/>
    <property type="evidence" value="ECO:0007669"/>
    <property type="project" value="TreeGrafter"/>
</dbReference>
<evidence type="ECO:0000259" key="5">
    <source>
        <dbReference type="PROSITE" id="PS50305"/>
    </source>
</evidence>
<keyword evidence="7" id="KW-1185">Reference proteome</keyword>
<evidence type="ECO:0000313" key="6">
    <source>
        <dbReference type="EMBL" id="PWJ76001.1"/>
    </source>
</evidence>
<dbReference type="Gene3D" id="3.40.50.1220">
    <property type="entry name" value="TPP-binding domain"/>
    <property type="match status" value="1"/>
</dbReference>
<dbReference type="EC" id="2.3.1.286" evidence="1"/>
<gene>
    <name evidence="6" type="ORF">C7383_10534</name>
</gene>
<reference evidence="6 7" key="1">
    <citation type="submission" date="2018-05" db="EMBL/GenBank/DDBJ databases">
        <authorList>
            <person name="Goeker M."/>
            <person name="Huntemann M."/>
            <person name="Clum A."/>
            <person name="Pillay M."/>
            <person name="Palaniappan K."/>
            <person name="Varghese N."/>
            <person name="Mikhailova N."/>
            <person name="Stamatis D."/>
            <person name="Reddy T."/>
            <person name="Daum C."/>
            <person name="Shapiro N."/>
            <person name="Ivanova N."/>
            <person name="Kyrpides N."/>
            <person name="Woyke T."/>
        </authorList>
    </citation>
    <scope>NUCLEOTIDE SEQUENCE [LARGE SCALE GENOMIC DNA]</scope>
    <source>
        <strain evidence="6 7">DSM 26524</strain>
    </source>
</reference>
<dbReference type="InterPro" id="IPR026591">
    <property type="entry name" value="Sirtuin_cat_small_dom_sf"/>
</dbReference>
<feature type="active site" description="Proton acceptor" evidence="4">
    <location>
        <position position="121"/>
    </location>
</feature>
<keyword evidence="4" id="KW-0862">Zinc</keyword>
<keyword evidence="3" id="KW-0520">NAD</keyword>
<dbReference type="Proteomes" id="UP000245412">
    <property type="component" value="Unassembled WGS sequence"/>
</dbReference>
<dbReference type="PANTHER" id="PTHR11085:SF4">
    <property type="entry name" value="NAD-DEPENDENT PROTEIN DEACYLASE"/>
    <property type="match status" value="1"/>
</dbReference>
<evidence type="ECO:0000256" key="2">
    <source>
        <dbReference type="ARBA" id="ARBA00022679"/>
    </source>
</evidence>
<dbReference type="RefSeq" id="WP_109626071.1">
    <property type="nucleotide sequence ID" value="NZ_CABJAT010000005.1"/>
</dbReference>
<dbReference type="InterPro" id="IPR026590">
    <property type="entry name" value="Ssirtuin_cat_dom"/>
</dbReference>
<dbReference type="SUPFAM" id="SSF52467">
    <property type="entry name" value="DHS-like NAD/FAD-binding domain"/>
    <property type="match status" value="1"/>
</dbReference>
<dbReference type="InterPro" id="IPR050134">
    <property type="entry name" value="NAD-dep_sirtuin_deacylases"/>
</dbReference>
<feature type="binding site" evidence="4">
    <location>
        <position position="130"/>
    </location>
    <ligand>
        <name>Zn(2+)</name>
        <dbReference type="ChEBI" id="CHEBI:29105"/>
    </ligand>
</feature>
<dbReference type="PANTHER" id="PTHR11085">
    <property type="entry name" value="NAD-DEPENDENT PROTEIN DEACYLASE SIRTUIN-5, MITOCHONDRIAL-RELATED"/>
    <property type="match status" value="1"/>
</dbReference>
<feature type="binding site" evidence="4">
    <location>
        <position position="133"/>
    </location>
    <ligand>
        <name>Zn(2+)</name>
        <dbReference type="ChEBI" id="CHEBI:29105"/>
    </ligand>
</feature>
<dbReference type="InterPro" id="IPR003000">
    <property type="entry name" value="Sirtuin"/>
</dbReference>
<evidence type="ECO:0000256" key="4">
    <source>
        <dbReference type="PROSITE-ProRule" id="PRU00236"/>
    </source>
</evidence>
<feature type="domain" description="Deacetylase sirtuin-type" evidence="5">
    <location>
        <begin position="1"/>
        <end position="249"/>
    </location>
</feature>
<dbReference type="EMBL" id="QGGY01000005">
    <property type="protein sequence ID" value="PWJ76001.1"/>
    <property type="molecule type" value="Genomic_DNA"/>
</dbReference>
<evidence type="ECO:0000313" key="7">
    <source>
        <dbReference type="Proteomes" id="UP000245412"/>
    </source>
</evidence>
<proteinExistence type="predicted"/>
<sequence>MKLEYLKKAIQNSRHLVCLAGMEMLREQGYSYYKDDDQLYETERKYGYSPEELYNVHCFNTRPELFYDYYKNEVLSQDIIPGPGNEALARLESQGYVKCIITKGIHNVLQAAGCRNVINLHGNIYENNHCPRCGKIFPVEYLKNAEKIPLCDKCNIPIHPGGILHGEMVDIHLMSTAADEVSKADVLLVLGMDFSASLCREILPYFRGQKLILINRKEHYSDNVADLVYHEPVEEVMPLVVSGLEARCG</sequence>
<dbReference type="Gene3D" id="3.30.1600.10">
    <property type="entry name" value="SIR2/SIRT2 'Small Domain"/>
    <property type="match status" value="1"/>
</dbReference>
<feature type="binding site" evidence="4">
    <location>
        <position position="154"/>
    </location>
    <ligand>
        <name>Zn(2+)</name>
        <dbReference type="ChEBI" id="CHEBI:29105"/>
    </ligand>
</feature>
<dbReference type="PROSITE" id="PS50305">
    <property type="entry name" value="SIRTUIN"/>
    <property type="match status" value="1"/>
</dbReference>
<keyword evidence="4" id="KW-0479">Metal-binding</keyword>
<dbReference type="InterPro" id="IPR029035">
    <property type="entry name" value="DHS-like_NAD/FAD-binding_dom"/>
</dbReference>
<evidence type="ECO:0000256" key="1">
    <source>
        <dbReference type="ARBA" id="ARBA00012928"/>
    </source>
</evidence>
<evidence type="ECO:0000256" key="3">
    <source>
        <dbReference type="ARBA" id="ARBA00023027"/>
    </source>
</evidence>
<dbReference type="AlphaFoldDB" id="A0AB73T4N6"/>
<organism evidence="6 7">
    <name type="scientific">Murimonas intestini</name>
    <dbReference type="NCBI Taxonomy" id="1337051"/>
    <lineage>
        <taxon>Bacteria</taxon>
        <taxon>Bacillati</taxon>
        <taxon>Bacillota</taxon>
        <taxon>Clostridia</taxon>
        <taxon>Lachnospirales</taxon>
        <taxon>Lachnospiraceae</taxon>
        <taxon>Murimonas</taxon>
    </lineage>
</organism>
<accession>A0AB73T4N6</accession>
<dbReference type="GO" id="GO:0046872">
    <property type="term" value="F:metal ion binding"/>
    <property type="evidence" value="ECO:0007669"/>
    <property type="project" value="UniProtKB-KW"/>
</dbReference>